<dbReference type="EMBL" id="JAVYJV010000004">
    <property type="protein sequence ID" value="KAK4373120.1"/>
    <property type="molecule type" value="Genomic_DNA"/>
</dbReference>
<evidence type="ECO:0000313" key="2">
    <source>
        <dbReference type="Proteomes" id="UP001291623"/>
    </source>
</evidence>
<evidence type="ECO:0000313" key="1">
    <source>
        <dbReference type="EMBL" id="KAK4373120.1"/>
    </source>
</evidence>
<dbReference type="AlphaFoldDB" id="A0AAE1VUB9"/>
<organism evidence="1 2">
    <name type="scientific">Anisodus tanguticus</name>
    <dbReference type="NCBI Taxonomy" id="243964"/>
    <lineage>
        <taxon>Eukaryota</taxon>
        <taxon>Viridiplantae</taxon>
        <taxon>Streptophyta</taxon>
        <taxon>Embryophyta</taxon>
        <taxon>Tracheophyta</taxon>
        <taxon>Spermatophyta</taxon>
        <taxon>Magnoliopsida</taxon>
        <taxon>eudicotyledons</taxon>
        <taxon>Gunneridae</taxon>
        <taxon>Pentapetalae</taxon>
        <taxon>asterids</taxon>
        <taxon>lamiids</taxon>
        <taxon>Solanales</taxon>
        <taxon>Solanaceae</taxon>
        <taxon>Solanoideae</taxon>
        <taxon>Hyoscyameae</taxon>
        <taxon>Anisodus</taxon>
    </lineage>
</organism>
<protein>
    <submittedName>
        <fullName evidence="1">Uncharacterized protein</fullName>
    </submittedName>
</protein>
<accession>A0AAE1VUB9</accession>
<dbReference type="Proteomes" id="UP001291623">
    <property type="component" value="Unassembled WGS sequence"/>
</dbReference>
<proteinExistence type="predicted"/>
<sequence length="116" mass="13312">MFLHLDQEMIKVREFKSKRLSFGNTLTANLLRIDDGLPKPSDRILPGPEDMLDISNVKAPKLNVKHHLILSDERYAKSTLLAQLHNMAVIMGDHYELDFLSVFVEVRTLHTPEVFS</sequence>
<gene>
    <name evidence="1" type="ORF">RND71_008504</name>
</gene>
<keyword evidence="2" id="KW-1185">Reference proteome</keyword>
<name>A0AAE1VUB9_9SOLA</name>
<reference evidence="1" key="1">
    <citation type="submission" date="2023-12" db="EMBL/GenBank/DDBJ databases">
        <title>Genome assembly of Anisodus tanguticus.</title>
        <authorList>
            <person name="Wang Y.-J."/>
        </authorList>
    </citation>
    <scope>NUCLEOTIDE SEQUENCE</scope>
    <source>
        <strain evidence="1">KB-2021</strain>
        <tissue evidence="1">Leaf</tissue>
    </source>
</reference>
<comment type="caution">
    <text evidence="1">The sequence shown here is derived from an EMBL/GenBank/DDBJ whole genome shotgun (WGS) entry which is preliminary data.</text>
</comment>